<keyword evidence="3" id="KW-1185">Reference proteome</keyword>
<reference evidence="2" key="1">
    <citation type="submission" date="2022-06" db="EMBL/GenBank/DDBJ databases">
        <title>Genome public.</title>
        <authorList>
            <person name="Sun Q."/>
        </authorList>
    </citation>
    <scope>NUCLEOTIDE SEQUENCE</scope>
    <source>
        <strain evidence="2">CWNU-1</strain>
    </source>
</reference>
<protein>
    <submittedName>
        <fullName evidence="2">Uncharacterized protein</fullName>
    </submittedName>
</protein>
<evidence type="ECO:0000256" key="1">
    <source>
        <dbReference type="SAM" id="MobiDB-lite"/>
    </source>
</evidence>
<dbReference type="EMBL" id="JAMQAW010000057">
    <property type="protein sequence ID" value="MCM2393118.1"/>
    <property type="molecule type" value="Genomic_DNA"/>
</dbReference>
<sequence length="212" mass="23409">MSGTDPDLAVPPGALELIASGIDKAYGELKDLGLVGDATAHRGFADLALSGLDLGHRGLSEEFKTFCRRWEWGVRGLMQRGNGFARELGLSAGASYEQEQYRKDSFKIGLNSLNGNPHLSEDEVTKKSWDEIRNQAAWDNPDYSAESFSKAHDEVKQTWQDTTYDVNDALMDSMTDSGVIDPRFREALEVQAQETYDPSEEAVQRAREGDGG</sequence>
<dbReference type="Proteomes" id="UP001431429">
    <property type="component" value="Unassembled WGS sequence"/>
</dbReference>
<evidence type="ECO:0000313" key="3">
    <source>
        <dbReference type="Proteomes" id="UP001431429"/>
    </source>
</evidence>
<organism evidence="2 3">
    <name type="scientific">Streptomyces albipurpureus</name>
    <dbReference type="NCBI Taxonomy" id="2897419"/>
    <lineage>
        <taxon>Bacteria</taxon>
        <taxon>Bacillati</taxon>
        <taxon>Actinomycetota</taxon>
        <taxon>Actinomycetes</taxon>
        <taxon>Kitasatosporales</taxon>
        <taxon>Streptomycetaceae</taxon>
        <taxon>Streptomyces</taxon>
    </lineage>
</organism>
<feature type="compositionally biased region" description="Basic and acidic residues" evidence="1">
    <location>
        <begin position="202"/>
        <end position="212"/>
    </location>
</feature>
<evidence type="ECO:0000313" key="2">
    <source>
        <dbReference type="EMBL" id="MCM2393118.1"/>
    </source>
</evidence>
<feature type="region of interest" description="Disordered" evidence="1">
    <location>
        <begin position="192"/>
        <end position="212"/>
    </location>
</feature>
<dbReference type="RefSeq" id="WP_250923427.1">
    <property type="nucleotide sequence ID" value="NZ_JAMQAW010000057.1"/>
</dbReference>
<proteinExistence type="predicted"/>
<accession>A0ABT0UX13</accession>
<gene>
    <name evidence="2" type="ORF">NBG84_33405</name>
</gene>
<name>A0ABT0UX13_9ACTN</name>
<comment type="caution">
    <text evidence="2">The sequence shown here is derived from an EMBL/GenBank/DDBJ whole genome shotgun (WGS) entry which is preliminary data.</text>
</comment>